<proteinExistence type="predicted"/>
<gene>
    <name evidence="2" type="ordered locus">Cyan7822_0478</name>
</gene>
<dbReference type="Proteomes" id="UP000008206">
    <property type="component" value="Chromosome"/>
</dbReference>
<dbReference type="STRING" id="497965.Cyan7822_0478"/>
<evidence type="ECO:0000256" key="1">
    <source>
        <dbReference type="SAM" id="Phobius"/>
    </source>
</evidence>
<organism evidence="2 3">
    <name type="scientific">Gloeothece verrucosa (strain PCC 7822)</name>
    <name type="common">Cyanothece sp. (strain PCC 7822)</name>
    <dbReference type="NCBI Taxonomy" id="497965"/>
    <lineage>
        <taxon>Bacteria</taxon>
        <taxon>Bacillati</taxon>
        <taxon>Cyanobacteriota</taxon>
        <taxon>Cyanophyceae</taxon>
        <taxon>Oscillatoriophycideae</taxon>
        <taxon>Chroococcales</taxon>
        <taxon>Aphanothecaceae</taxon>
        <taxon>Gloeothece</taxon>
        <taxon>Gloeothece verrucosa</taxon>
    </lineage>
</organism>
<accession>E0U7D4</accession>
<name>E0U7D4_GLOV7</name>
<evidence type="ECO:0000313" key="3">
    <source>
        <dbReference type="Proteomes" id="UP000008206"/>
    </source>
</evidence>
<dbReference type="KEGG" id="cyj:Cyan7822_0478"/>
<keyword evidence="1" id="KW-1133">Transmembrane helix</keyword>
<dbReference type="HOGENOM" id="CLU_046266_0_0_3"/>
<dbReference type="eggNOG" id="COG4886">
    <property type="taxonomic scope" value="Bacteria"/>
</dbReference>
<evidence type="ECO:0000313" key="2">
    <source>
        <dbReference type="EMBL" id="ADN12521.1"/>
    </source>
</evidence>
<sequence>MLQRNVIQYAALILAGATAFISLNTIFLAKPKIASAQKSAGSEMYVPSIKSNGALLPDWERITFRVIPPASEGGSLNLSSLKGVLGYDASRSWNAGDSITSIVMLGDLAEVTNLPTRSLLSILNTVGLSGNSVSLADFGLIKQQTLKTLVDAIPDLANFSLDEVAPLYDLVETQLGSESAWTLKDWELGELINNNLLANLPLDSINLAKYDLNSLPGLLNTPLDQFAGWGETLIGEIPGLADLPFANFFTDLGTPGIFALVDIVFGEKEAHRVNTVTGSDVVGFDYPCDQNNCAHIELSGPDWLGATFFHGKQWISGNSQWVAGGSGCLAGSEPTGRLPFGEGFKVVLTDTDEASGLAEFSIYFRFSIFCGRSPYIIGPFPWMSQHEKDIIFLGAF</sequence>
<keyword evidence="3" id="KW-1185">Reference proteome</keyword>
<dbReference type="RefSeq" id="WP_013320631.1">
    <property type="nucleotide sequence ID" value="NC_014501.1"/>
</dbReference>
<keyword evidence="1" id="KW-0472">Membrane</keyword>
<dbReference type="EMBL" id="CP002198">
    <property type="protein sequence ID" value="ADN12521.1"/>
    <property type="molecule type" value="Genomic_DNA"/>
</dbReference>
<reference evidence="3" key="1">
    <citation type="journal article" date="2011" name="MBio">
        <title>Novel metabolic attributes of the genus Cyanothece, comprising a group of unicellular nitrogen-fixing Cyanobacteria.</title>
        <authorList>
            <person name="Bandyopadhyay A."/>
            <person name="Elvitigala T."/>
            <person name="Welsh E."/>
            <person name="Stockel J."/>
            <person name="Liberton M."/>
            <person name="Min H."/>
            <person name="Sherman L.A."/>
            <person name="Pakrasi H.B."/>
        </authorList>
    </citation>
    <scope>NUCLEOTIDE SEQUENCE [LARGE SCALE GENOMIC DNA]</scope>
    <source>
        <strain evidence="3">PCC 7822</strain>
    </source>
</reference>
<keyword evidence="1" id="KW-0812">Transmembrane</keyword>
<dbReference type="OrthoDB" id="415264at2"/>
<protein>
    <submittedName>
        <fullName evidence="2">Uncharacterized protein</fullName>
    </submittedName>
</protein>
<feature type="transmembrane region" description="Helical" evidence="1">
    <location>
        <begin position="6"/>
        <end position="29"/>
    </location>
</feature>
<dbReference type="AlphaFoldDB" id="E0U7D4"/>